<dbReference type="InterPro" id="IPR051711">
    <property type="entry name" value="Stress_Response_Reg"/>
</dbReference>
<evidence type="ECO:0000256" key="5">
    <source>
        <dbReference type="ARBA" id="ARBA00023242"/>
    </source>
</evidence>
<feature type="domain" description="Xylanolytic transcriptional activator regulatory" evidence="7">
    <location>
        <begin position="269"/>
        <end position="343"/>
    </location>
</feature>
<feature type="compositionally biased region" description="Polar residues" evidence="6">
    <location>
        <begin position="20"/>
        <end position="29"/>
    </location>
</feature>
<keyword evidence="3" id="KW-0238">DNA-binding</keyword>
<dbReference type="GO" id="GO:0043565">
    <property type="term" value="F:sequence-specific DNA binding"/>
    <property type="evidence" value="ECO:0007669"/>
    <property type="project" value="TreeGrafter"/>
</dbReference>
<dbReference type="GO" id="GO:0006351">
    <property type="term" value="P:DNA-templated transcription"/>
    <property type="evidence" value="ECO:0007669"/>
    <property type="project" value="InterPro"/>
</dbReference>
<dbReference type="CDD" id="cd12148">
    <property type="entry name" value="fungal_TF_MHR"/>
    <property type="match status" value="1"/>
</dbReference>
<dbReference type="InterPro" id="IPR013217">
    <property type="entry name" value="Methyltransf_12"/>
</dbReference>
<evidence type="ECO:0000256" key="6">
    <source>
        <dbReference type="SAM" id="MobiDB-lite"/>
    </source>
</evidence>
<accession>A0A395SWS8</accession>
<protein>
    <recommendedName>
        <fullName evidence="7">Xylanolytic transcriptional activator regulatory domain-containing protein</fullName>
    </recommendedName>
</protein>
<dbReference type="InterPro" id="IPR029063">
    <property type="entry name" value="SAM-dependent_MTases_sf"/>
</dbReference>
<dbReference type="SMART" id="SM00906">
    <property type="entry name" value="Fungal_trans"/>
    <property type="match status" value="1"/>
</dbReference>
<proteinExistence type="predicted"/>
<dbReference type="OrthoDB" id="3990906at2759"/>
<dbReference type="Pfam" id="PF08242">
    <property type="entry name" value="Methyltransf_12"/>
    <property type="match status" value="1"/>
</dbReference>
<feature type="region of interest" description="Disordered" evidence="6">
    <location>
        <begin position="1"/>
        <end position="69"/>
    </location>
</feature>
<keyword evidence="5" id="KW-0539">Nucleus</keyword>
<evidence type="ECO:0000256" key="1">
    <source>
        <dbReference type="ARBA" id="ARBA00004123"/>
    </source>
</evidence>
<keyword evidence="9" id="KW-1185">Reference proteome</keyword>
<dbReference type="GO" id="GO:0005634">
    <property type="term" value="C:nucleus"/>
    <property type="evidence" value="ECO:0007669"/>
    <property type="project" value="UniProtKB-SubCell"/>
</dbReference>
<dbReference type="PANTHER" id="PTHR47540:SF6">
    <property type="entry name" value="ZN(II)2CYS6 TRANSCRIPTION FACTOR (EUROFUNG)"/>
    <property type="match status" value="1"/>
</dbReference>
<dbReference type="EMBL" id="PXOG01000104">
    <property type="protein sequence ID" value="RGP76933.1"/>
    <property type="molecule type" value="Genomic_DNA"/>
</dbReference>
<evidence type="ECO:0000313" key="8">
    <source>
        <dbReference type="EMBL" id="RGP76933.1"/>
    </source>
</evidence>
<evidence type="ECO:0000313" key="9">
    <source>
        <dbReference type="Proteomes" id="UP000266234"/>
    </source>
</evidence>
<dbReference type="AlphaFoldDB" id="A0A395SWS8"/>
<comment type="caution">
    <text evidence="8">The sequence shown here is derived from an EMBL/GenBank/DDBJ whole genome shotgun (WGS) entry which is preliminary data.</text>
</comment>
<reference evidence="8 9" key="1">
    <citation type="journal article" date="2018" name="PLoS Pathog.">
        <title>Evolution of structural diversity of trichothecenes, a family of toxins produced by plant pathogenic and entomopathogenic fungi.</title>
        <authorList>
            <person name="Proctor R.H."/>
            <person name="McCormick S.P."/>
            <person name="Kim H.S."/>
            <person name="Cardoza R.E."/>
            <person name="Stanley A.M."/>
            <person name="Lindo L."/>
            <person name="Kelly A."/>
            <person name="Brown D.W."/>
            <person name="Lee T."/>
            <person name="Vaughan M.M."/>
            <person name="Alexander N.J."/>
            <person name="Busman M."/>
            <person name="Gutierrez S."/>
        </authorList>
    </citation>
    <scope>NUCLEOTIDE SEQUENCE [LARGE SCALE GENOMIC DNA]</scope>
    <source>
        <strain evidence="8 9">NRRL 20695</strain>
    </source>
</reference>
<dbReference type="InterPro" id="IPR007219">
    <property type="entry name" value="XnlR_reg_dom"/>
</dbReference>
<dbReference type="STRING" id="694270.A0A395SWS8"/>
<evidence type="ECO:0000259" key="7">
    <source>
        <dbReference type="SMART" id="SM00906"/>
    </source>
</evidence>
<dbReference type="SUPFAM" id="SSF53335">
    <property type="entry name" value="S-adenosyl-L-methionine-dependent methyltransferases"/>
    <property type="match status" value="1"/>
</dbReference>
<comment type="subcellular location">
    <subcellularLocation>
        <location evidence="1">Nucleus</location>
    </subcellularLocation>
</comment>
<dbReference type="GO" id="GO:0008270">
    <property type="term" value="F:zinc ion binding"/>
    <property type="evidence" value="ECO:0007669"/>
    <property type="project" value="InterPro"/>
</dbReference>
<dbReference type="Pfam" id="PF04082">
    <property type="entry name" value="Fungal_trans"/>
    <property type="match status" value="1"/>
</dbReference>
<evidence type="ECO:0000256" key="3">
    <source>
        <dbReference type="ARBA" id="ARBA00023125"/>
    </source>
</evidence>
<dbReference type="Proteomes" id="UP000266234">
    <property type="component" value="Unassembled WGS sequence"/>
</dbReference>
<dbReference type="CDD" id="cd02440">
    <property type="entry name" value="AdoMet_MTases"/>
    <property type="match status" value="1"/>
</dbReference>
<name>A0A395SWS8_9HYPO</name>
<evidence type="ECO:0000256" key="4">
    <source>
        <dbReference type="ARBA" id="ARBA00023163"/>
    </source>
</evidence>
<feature type="compositionally biased region" description="Basic and acidic residues" evidence="6">
    <location>
        <begin position="48"/>
        <end position="64"/>
    </location>
</feature>
<evidence type="ECO:0000256" key="2">
    <source>
        <dbReference type="ARBA" id="ARBA00023015"/>
    </source>
</evidence>
<dbReference type="GO" id="GO:0045944">
    <property type="term" value="P:positive regulation of transcription by RNA polymerase II"/>
    <property type="evidence" value="ECO:0007669"/>
    <property type="project" value="TreeGrafter"/>
</dbReference>
<dbReference type="PANTHER" id="PTHR47540">
    <property type="entry name" value="THIAMINE REPRESSIBLE GENES REGULATORY PROTEIN THI5"/>
    <property type="match status" value="1"/>
</dbReference>
<organism evidence="8 9">
    <name type="scientific">Fusarium longipes</name>
    <dbReference type="NCBI Taxonomy" id="694270"/>
    <lineage>
        <taxon>Eukaryota</taxon>
        <taxon>Fungi</taxon>
        <taxon>Dikarya</taxon>
        <taxon>Ascomycota</taxon>
        <taxon>Pezizomycotina</taxon>
        <taxon>Sordariomycetes</taxon>
        <taxon>Hypocreomycetidae</taxon>
        <taxon>Hypocreales</taxon>
        <taxon>Nectriaceae</taxon>
        <taxon>Fusarium</taxon>
    </lineage>
</organism>
<dbReference type="Gene3D" id="3.40.50.150">
    <property type="entry name" value="Vaccinia Virus protein VP39"/>
    <property type="match status" value="1"/>
</dbReference>
<gene>
    <name evidence="8" type="ORF">FLONG3_5017</name>
</gene>
<sequence length="1163" mass="129452">MTSNDDSPRDSELESRDDAGSSNVTPLSTTEKRQRKTKSTAYIDDLIAENKRLRNQDADPKPRPEASIPDVVIASTTQVEAPPTLQGTLLEERPWFFDMNVLHTPVLIGEASDAAFATRFRQAISEPGHSHIPRVNYAPDETLLALSDEDCPWPIPSRARLLVNVALKYVSRNYYIVRKSQILEGLEQTILNPHSTDSLLKSKLWVLFAIGEMYSTRTAAKDRNFPGMAYFARATRILRIISERPRIDAIEIRLLLSFYSLALNRRYTAYALAGSSVRLSVVMGLHLNVPESQLRDAGAREHRNRVWWTAYSFDRMWASRLGHPVAIREDDIQVDLPTDPVLDAPSDDFADSSYFIASIRLASLAAKVINSIYTRKPQQKTLSQRVQEALRDLRAFVEELPAHLHIEPTDAPEPSPKPLSLHLYFNQVAITATRPILLHVLRTHVAAWNTQPRSEPQIPVSAMTLSEACVRCARHSCRLLIECWIDGSLATFDYFYTQYLFAAATVLAISSLIDSKESRSDKEQFESAAQFLAQLKENGNFAAEEFCRHVDAMKVCMATRRGQFAPDAVMHQFEGIDVGGFSNPTAGMALSEPSLQELLSQPVLDLQFIDASMYHDGAQGLYWPDISPESWTATGWTPVSLRLQETTTQSVDPDPEVVRFSRDINSGLATRLPTDLSIAVTFLSLSGLTLLCLILTHLSAAIMSIVQPIIRDHVFLQDDDDWNSVHHIEWEPDANFFKGNSLRPRTPPSKAAADLQITLARAAALMIRTSLKNIPVDISDFEPSALTGFRAKLYQWMSAYNSSEAGKLLLSDVTMTAMIEIFSSLAKLGPEGAILATIGPHLGAILQGTIDPIELLLKNNQINNMQSGMELQQKVKDHLEEYLSCFATKNQVMNVLEIGASTANITETLFNALRDEQTSSYTVTDRSLPILEQMKASLKGSFKLKALDINQNPLHQGFSPGSFDVIVVNNILYSANSLLEVLRNLRKLLIPGGVLVLVGFSDISPAYNLIFGMNESMWSDERFEPLEYPSVSDWNKALQNNGFNTLEPATNTFDYVGQSSYCVISTAVASTQNIMVNILPAQDDLLSFADQLATILAENGTASTISPVFPQGISPRFIYVVLDNGSDPFGEYKRLAEASNILWVSMKVDGTEPRDMTMNMRIY</sequence>
<keyword evidence="4" id="KW-0804">Transcription</keyword>
<feature type="compositionally biased region" description="Basic and acidic residues" evidence="6">
    <location>
        <begin position="1"/>
        <end position="19"/>
    </location>
</feature>
<keyword evidence="2" id="KW-0805">Transcription regulation</keyword>